<keyword evidence="4" id="KW-1185">Reference proteome</keyword>
<accession>A0A9Q0LG10</accession>
<sequence length="356" mass="41538">MTTIGVHSGTFHVDDSLSCFLLKQLPEYKDAKVIRTRDTEVLKNLTIVVDVGGEYDHSKRRYDHHQRDYAEKWKETSKVIHCGCGLVYRHYGKRVIQQLIQDKLDLIKDETKRSEFLDKTYRKVYKFFIESIDGNDNGISQFDCDLSPKYLDHTSLSSRIKRLNPGWSEDESLVDERFEKASQLAGAEFLEAVHHISTFEVPMKNVVLEAIEENLKKDPKKEILELPRFLPLNNVLLKFEKKLNIEGQFKFIIWKRDPDNTWQVKAVRKSLEGYGDRVDIVKEWRGLRNEELGKISGIPDAVFVHSSGFLGVCETKEGAMKMANESIKRDKEEQEKREKEEQENQNQNQKEEQNLD</sequence>
<proteinExistence type="inferred from homology"/>
<dbReference type="AlphaFoldDB" id="A0A9Q0LG10"/>
<evidence type="ECO:0000313" key="4">
    <source>
        <dbReference type="Proteomes" id="UP001149090"/>
    </source>
</evidence>
<protein>
    <submittedName>
        <fullName evidence="3">Metal dependent hydrolase - related</fullName>
    </submittedName>
</protein>
<reference evidence="3" key="1">
    <citation type="submission" date="2022-10" db="EMBL/GenBank/DDBJ databases">
        <title>Novel sulphate-reducing endosymbionts in the free-living metamonad Anaeramoeba.</title>
        <authorList>
            <person name="Jerlstrom-Hultqvist J."/>
            <person name="Cepicka I."/>
            <person name="Gallot-Lavallee L."/>
            <person name="Salas-Leiva D."/>
            <person name="Curtis B.A."/>
            <person name="Zahonova K."/>
            <person name="Pipaliya S."/>
            <person name="Dacks J."/>
            <person name="Roger A.J."/>
        </authorList>
    </citation>
    <scope>NUCLEOTIDE SEQUENCE</scope>
    <source>
        <strain evidence="3">BMAN</strain>
    </source>
</reference>
<organism evidence="3 4">
    <name type="scientific">Anaeramoeba ignava</name>
    <name type="common">Anaerobic marine amoeba</name>
    <dbReference type="NCBI Taxonomy" id="1746090"/>
    <lineage>
        <taxon>Eukaryota</taxon>
        <taxon>Metamonada</taxon>
        <taxon>Anaeramoebidae</taxon>
        <taxon>Anaeramoeba</taxon>
    </lineage>
</organism>
<dbReference type="GO" id="GO:0005634">
    <property type="term" value="C:nucleus"/>
    <property type="evidence" value="ECO:0007669"/>
    <property type="project" value="TreeGrafter"/>
</dbReference>
<dbReference type="OMA" id="FHCDEVV"/>
<name>A0A9Q0LG10_ANAIG</name>
<dbReference type="Proteomes" id="UP001149090">
    <property type="component" value="Unassembled WGS sequence"/>
</dbReference>
<keyword evidence="3" id="KW-0378">Hydrolase</keyword>
<dbReference type="OrthoDB" id="10265310at2759"/>
<evidence type="ECO:0000256" key="1">
    <source>
        <dbReference type="ARBA" id="ARBA00010105"/>
    </source>
</evidence>
<comment type="caution">
    <text evidence="3">The sequence shown here is derived from an EMBL/GenBank/DDBJ whole genome shotgun (WGS) entry which is preliminary data.</text>
</comment>
<dbReference type="GO" id="GO:0016787">
    <property type="term" value="F:hydrolase activity"/>
    <property type="evidence" value="ECO:0007669"/>
    <property type="project" value="UniProtKB-KW"/>
</dbReference>
<comment type="similarity">
    <text evidence="1">Belongs to the MYG1 family.</text>
</comment>
<feature type="compositionally biased region" description="Basic and acidic residues" evidence="2">
    <location>
        <begin position="326"/>
        <end position="342"/>
    </location>
</feature>
<dbReference type="Pfam" id="PF03690">
    <property type="entry name" value="MYG1_exonuc"/>
    <property type="match status" value="1"/>
</dbReference>
<feature type="region of interest" description="Disordered" evidence="2">
    <location>
        <begin position="321"/>
        <end position="356"/>
    </location>
</feature>
<evidence type="ECO:0000313" key="3">
    <source>
        <dbReference type="EMBL" id="KAJ5071770.1"/>
    </source>
</evidence>
<dbReference type="PANTHER" id="PTHR11215">
    <property type="entry name" value="METAL DEPENDENT HYDROLASE - RELATED"/>
    <property type="match status" value="1"/>
</dbReference>
<dbReference type="EMBL" id="JAPDFW010000085">
    <property type="protein sequence ID" value="KAJ5071770.1"/>
    <property type="molecule type" value="Genomic_DNA"/>
</dbReference>
<dbReference type="PANTHER" id="PTHR11215:SF1">
    <property type="entry name" value="MYG1 EXONUCLEASE"/>
    <property type="match status" value="1"/>
</dbReference>
<gene>
    <name evidence="3" type="ORF">M0811_09930</name>
</gene>
<dbReference type="InterPro" id="IPR003226">
    <property type="entry name" value="MYG1_exonuclease"/>
</dbReference>
<dbReference type="GO" id="GO:0005737">
    <property type="term" value="C:cytoplasm"/>
    <property type="evidence" value="ECO:0007669"/>
    <property type="project" value="TreeGrafter"/>
</dbReference>
<evidence type="ECO:0000256" key="2">
    <source>
        <dbReference type="SAM" id="MobiDB-lite"/>
    </source>
</evidence>